<keyword evidence="1" id="KW-1133">Transmembrane helix</keyword>
<dbReference type="EMBL" id="JAAGXA010000012">
    <property type="protein sequence ID" value="NEN79842.1"/>
    <property type="molecule type" value="Genomic_DNA"/>
</dbReference>
<feature type="transmembrane region" description="Helical" evidence="1">
    <location>
        <begin position="44"/>
        <end position="61"/>
    </location>
</feature>
<feature type="transmembrane region" description="Helical" evidence="1">
    <location>
        <begin position="6"/>
        <end position="24"/>
    </location>
</feature>
<comment type="caution">
    <text evidence="2">The sequence shown here is derived from an EMBL/GenBank/DDBJ whole genome shotgun (WGS) entry which is preliminary data.</text>
</comment>
<dbReference type="Proteomes" id="UP000468687">
    <property type="component" value="Unassembled WGS sequence"/>
</dbReference>
<dbReference type="PANTHER" id="PTHR37309">
    <property type="entry name" value="SLR0284 PROTEIN"/>
    <property type="match status" value="1"/>
</dbReference>
<keyword evidence="3" id="KW-1185">Reference proteome</keyword>
<dbReference type="AlphaFoldDB" id="A0A6P0HMC8"/>
<sequence length="134" mass="14371">MGLVKFVAWVLVNALGIAVAAWLFDGISFDGATSGQAEIEDKILPLLGVALIFSLVTAWVAPVVKLLSLPLVILTLGLFLFVVNAAMFLLTGWLADKFDIPFHVEGFWTALGASIVITIVTWLVEAVTDTEVRG</sequence>
<feature type="transmembrane region" description="Helical" evidence="1">
    <location>
        <begin position="67"/>
        <end position="94"/>
    </location>
</feature>
<evidence type="ECO:0000313" key="3">
    <source>
        <dbReference type="Proteomes" id="UP000468687"/>
    </source>
</evidence>
<dbReference type="InterPro" id="IPR007165">
    <property type="entry name" value="Phage_holin_4_2"/>
</dbReference>
<proteinExistence type="predicted"/>
<dbReference type="PANTHER" id="PTHR37309:SF1">
    <property type="entry name" value="SLR0284 PROTEIN"/>
    <property type="match status" value="1"/>
</dbReference>
<protein>
    <submittedName>
        <fullName evidence="2">Phage holin family protein</fullName>
    </submittedName>
</protein>
<evidence type="ECO:0000256" key="1">
    <source>
        <dbReference type="SAM" id="Phobius"/>
    </source>
</evidence>
<dbReference type="Pfam" id="PF04020">
    <property type="entry name" value="Phage_holin_4_2"/>
    <property type="match status" value="1"/>
</dbReference>
<gene>
    <name evidence="2" type="ORF">G3T38_16355</name>
</gene>
<keyword evidence="1" id="KW-0812">Transmembrane</keyword>
<name>A0A6P0HMC8_9ACTN</name>
<reference evidence="2 3" key="1">
    <citation type="journal article" date="2014" name="Int. J. Syst. Evol. Microbiol.">
        <title>Nocardioides zeae sp. nov., isolated from the stem of Zea mays.</title>
        <authorList>
            <person name="Glaeser S.P."/>
            <person name="McInroy J.A."/>
            <person name="Busse H.J."/>
            <person name="Kampfer P."/>
        </authorList>
    </citation>
    <scope>NUCLEOTIDE SEQUENCE [LARGE SCALE GENOMIC DNA]</scope>
    <source>
        <strain evidence="2 3">JCM 30728</strain>
    </source>
</reference>
<keyword evidence="1" id="KW-0472">Membrane</keyword>
<organism evidence="2 3">
    <name type="scientific">Nocardioides zeae</name>
    <dbReference type="NCBI Taxonomy" id="1457234"/>
    <lineage>
        <taxon>Bacteria</taxon>
        <taxon>Bacillati</taxon>
        <taxon>Actinomycetota</taxon>
        <taxon>Actinomycetes</taxon>
        <taxon>Propionibacteriales</taxon>
        <taxon>Nocardioidaceae</taxon>
        <taxon>Nocardioides</taxon>
    </lineage>
</organism>
<accession>A0A6P0HMC8</accession>
<feature type="transmembrane region" description="Helical" evidence="1">
    <location>
        <begin position="106"/>
        <end position="124"/>
    </location>
</feature>
<evidence type="ECO:0000313" key="2">
    <source>
        <dbReference type="EMBL" id="NEN79842.1"/>
    </source>
</evidence>